<organism evidence="11 12">
    <name type="scientific">Microcaecilia unicolor</name>
    <dbReference type="NCBI Taxonomy" id="1415580"/>
    <lineage>
        <taxon>Eukaryota</taxon>
        <taxon>Metazoa</taxon>
        <taxon>Chordata</taxon>
        <taxon>Craniata</taxon>
        <taxon>Vertebrata</taxon>
        <taxon>Euteleostomi</taxon>
        <taxon>Amphibia</taxon>
        <taxon>Gymnophiona</taxon>
        <taxon>Siphonopidae</taxon>
        <taxon>Microcaecilia</taxon>
    </lineage>
</organism>
<dbReference type="CTD" id="57642"/>
<evidence type="ECO:0000313" key="12">
    <source>
        <dbReference type="RefSeq" id="XP_030069135.1"/>
    </source>
</evidence>
<evidence type="ECO:0000256" key="6">
    <source>
        <dbReference type="ARBA" id="ARBA00023180"/>
    </source>
</evidence>
<evidence type="ECO:0000256" key="1">
    <source>
        <dbReference type="ARBA" id="ARBA00004239"/>
    </source>
</evidence>
<dbReference type="GO" id="GO:0005576">
    <property type="term" value="C:extracellular region"/>
    <property type="evidence" value="ECO:0007669"/>
    <property type="project" value="UniProtKB-SubCell"/>
</dbReference>
<dbReference type="Pfam" id="PF01391">
    <property type="entry name" value="Collagen"/>
    <property type="match status" value="1"/>
</dbReference>
<dbReference type="SMART" id="SM00210">
    <property type="entry name" value="TSPN"/>
    <property type="match status" value="1"/>
</dbReference>
<dbReference type="InParanoid" id="A0A6P7Z0X1"/>
<dbReference type="InterPro" id="IPR013783">
    <property type="entry name" value="Ig-like_fold"/>
</dbReference>
<evidence type="ECO:0000256" key="2">
    <source>
        <dbReference type="ARBA" id="ARBA00022525"/>
    </source>
</evidence>
<dbReference type="CDD" id="cd01482">
    <property type="entry name" value="vWA_collagen_alphaI-XII-like"/>
    <property type="match status" value="1"/>
</dbReference>
<feature type="domain" description="Fibronectin type-III" evidence="10">
    <location>
        <begin position="26"/>
        <end position="119"/>
    </location>
</feature>
<feature type="domain" description="Fibronectin type-III" evidence="10">
    <location>
        <begin position="427"/>
        <end position="516"/>
    </location>
</feature>
<feature type="domain" description="Fibronectin type-III" evidence="10">
    <location>
        <begin position="609"/>
        <end position="698"/>
    </location>
</feature>
<dbReference type="Pfam" id="PF00092">
    <property type="entry name" value="VWA"/>
    <property type="match status" value="1"/>
</dbReference>
<gene>
    <name evidence="12" type="primary">COL20A1</name>
</gene>
<dbReference type="InterPro" id="IPR036116">
    <property type="entry name" value="FN3_sf"/>
</dbReference>
<keyword evidence="2" id="KW-0964">Secreted</keyword>
<dbReference type="OrthoDB" id="18894at2759"/>
<dbReference type="InterPro" id="IPR036465">
    <property type="entry name" value="vWFA_dom_sf"/>
</dbReference>
<dbReference type="KEGG" id="muo:115476724"/>
<dbReference type="RefSeq" id="XP_030069135.1">
    <property type="nucleotide sequence ID" value="XM_030213275.1"/>
</dbReference>
<reference evidence="12" key="1">
    <citation type="submission" date="2025-08" db="UniProtKB">
        <authorList>
            <consortium name="RefSeq"/>
        </authorList>
    </citation>
    <scope>IDENTIFICATION</scope>
</reference>
<dbReference type="GeneID" id="115476724"/>
<dbReference type="Proteomes" id="UP000515156">
    <property type="component" value="Chromosome 8"/>
</dbReference>
<evidence type="ECO:0000256" key="4">
    <source>
        <dbReference type="ARBA" id="ARBA00022737"/>
    </source>
</evidence>
<feature type="region of interest" description="Disordered" evidence="7">
    <location>
        <begin position="1336"/>
        <end position="1462"/>
    </location>
</feature>
<feature type="domain" description="Fibronectin type-III" evidence="10">
    <location>
        <begin position="707"/>
        <end position="802"/>
    </location>
</feature>
<feature type="compositionally biased region" description="Low complexity" evidence="7">
    <location>
        <begin position="1259"/>
        <end position="1269"/>
    </location>
</feature>
<name>A0A6P7Z0X1_9AMPH</name>
<feature type="region of interest" description="Disordered" evidence="7">
    <location>
        <begin position="122"/>
        <end position="210"/>
    </location>
</feature>
<accession>A0A6P7Z0X1</accession>
<feature type="compositionally biased region" description="Basic and acidic residues" evidence="7">
    <location>
        <begin position="1353"/>
        <end position="1362"/>
    </location>
</feature>
<feature type="region of interest" description="Disordered" evidence="7">
    <location>
        <begin position="1145"/>
        <end position="1291"/>
    </location>
</feature>
<feature type="signal peptide" evidence="8">
    <location>
        <begin position="1"/>
        <end position="24"/>
    </location>
</feature>
<dbReference type="Gene3D" id="2.60.120.200">
    <property type="match status" value="1"/>
</dbReference>
<evidence type="ECO:0000259" key="9">
    <source>
        <dbReference type="PROSITE" id="PS50234"/>
    </source>
</evidence>
<evidence type="ECO:0000256" key="7">
    <source>
        <dbReference type="SAM" id="MobiDB-lite"/>
    </source>
</evidence>
<dbReference type="Gene3D" id="3.40.50.410">
    <property type="entry name" value="von Willebrand factor, type A domain"/>
    <property type="match status" value="1"/>
</dbReference>
<dbReference type="PROSITE" id="PS50234">
    <property type="entry name" value="VWFA"/>
    <property type="match status" value="1"/>
</dbReference>
<dbReference type="FunCoup" id="A0A6P7Z0X1">
    <property type="interactions" value="164"/>
</dbReference>
<dbReference type="FunFam" id="2.60.40.10:FF:000480">
    <property type="entry name" value="Collagen, type XII, alpha 1"/>
    <property type="match status" value="1"/>
</dbReference>
<keyword evidence="11" id="KW-1185">Reference proteome</keyword>
<evidence type="ECO:0000256" key="5">
    <source>
        <dbReference type="ARBA" id="ARBA00023119"/>
    </source>
</evidence>
<evidence type="ECO:0000313" key="11">
    <source>
        <dbReference type="Proteomes" id="UP000515156"/>
    </source>
</evidence>
<dbReference type="CDD" id="cd00063">
    <property type="entry name" value="FN3"/>
    <property type="match status" value="5"/>
</dbReference>
<evidence type="ECO:0000259" key="10">
    <source>
        <dbReference type="PROSITE" id="PS50853"/>
    </source>
</evidence>
<feature type="domain" description="VWFA" evidence="9">
    <location>
        <begin position="222"/>
        <end position="394"/>
    </location>
</feature>
<evidence type="ECO:0000256" key="8">
    <source>
        <dbReference type="SAM" id="SignalP"/>
    </source>
</evidence>
<dbReference type="PANTHER" id="PTHR46708">
    <property type="entry name" value="TENASCIN"/>
    <property type="match status" value="1"/>
</dbReference>
<dbReference type="InterPro" id="IPR002035">
    <property type="entry name" value="VWF_A"/>
</dbReference>
<keyword evidence="4" id="KW-0677">Repeat</keyword>
<dbReference type="PROSITE" id="PS50853">
    <property type="entry name" value="FN3"/>
    <property type="match status" value="5"/>
</dbReference>
<proteinExistence type="predicted"/>
<feature type="compositionally biased region" description="Basic and acidic residues" evidence="7">
    <location>
        <begin position="176"/>
        <end position="189"/>
    </location>
</feature>
<feature type="compositionally biased region" description="Basic and acidic residues" evidence="7">
    <location>
        <begin position="406"/>
        <end position="415"/>
    </location>
</feature>
<dbReference type="SMART" id="SM00327">
    <property type="entry name" value="VWA"/>
    <property type="match status" value="1"/>
</dbReference>
<comment type="subcellular location">
    <subcellularLocation>
        <location evidence="1">Secreted</location>
        <location evidence="1">Extracellular space</location>
    </subcellularLocation>
</comment>
<protein>
    <submittedName>
        <fullName evidence="12">Collagen alpha-1(XX) chain</fullName>
    </submittedName>
</protein>
<dbReference type="InterPro" id="IPR008160">
    <property type="entry name" value="Collagen"/>
</dbReference>
<dbReference type="SMART" id="SM00060">
    <property type="entry name" value="FN3"/>
    <property type="match status" value="6"/>
</dbReference>
<dbReference type="SUPFAM" id="SSF49265">
    <property type="entry name" value="Fibronectin type III"/>
    <property type="match status" value="4"/>
</dbReference>
<evidence type="ECO:0000256" key="3">
    <source>
        <dbReference type="ARBA" id="ARBA00022729"/>
    </source>
</evidence>
<feature type="compositionally biased region" description="Polar residues" evidence="7">
    <location>
        <begin position="135"/>
        <end position="160"/>
    </location>
</feature>
<dbReference type="Pfam" id="PF00041">
    <property type="entry name" value="fn3"/>
    <property type="match status" value="5"/>
</dbReference>
<feature type="compositionally biased region" description="Basic and acidic residues" evidence="7">
    <location>
        <begin position="1374"/>
        <end position="1386"/>
    </location>
</feature>
<keyword evidence="5 12" id="KW-0176">Collagen</keyword>
<keyword evidence="3 8" id="KW-0732">Signal</keyword>
<dbReference type="InterPro" id="IPR013320">
    <property type="entry name" value="ConA-like_dom_sf"/>
</dbReference>
<dbReference type="FunFam" id="2.60.40.10:FF:000234">
    <property type="entry name" value="Collagen, type XII, alpha 1"/>
    <property type="match status" value="1"/>
</dbReference>
<feature type="chain" id="PRO_5028055957" evidence="8">
    <location>
        <begin position="25"/>
        <end position="1462"/>
    </location>
</feature>
<dbReference type="FunFam" id="2.60.40.10:FF:000953">
    <property type="entry name" value="Collagen, type XX, alpha 1"/>
    <property type="match status" value="1"/>
</dbReference>
<dbReference type="PANTHER" id="PTHR46708:SF2">
    <property type="entry name" value="FIBRONECTIN TYPE-III DOMAIN-CONTAINING PROTEIN"/>
    <property type="match status" value="1"/>
</dbReference>
<dbReference type="GO" id="GO:0005581">
    <property type="term" value="C:collagen trimer"/>
    <property type="evidence" value="ECO:0007669"/>
    <property type="project" value="UniProtKB-KW"/>
</dbReference>
<sequence>MASCGFVLFTSLTILICILGPVCAQGTGRLKLMVLSEDRLQMKWKATDGNTDGYKVRVKPLAGDTEQEVMLRTKTAKATVGGLNPTKEYTLQIYAISGLQEDLFANRKFVIENLKTSSNTTSIRTTVNNRKEMGHSSTGSVTVPQATETESSLPTNSLQTEAAKEKQEGISQKAKSAKEAEGGKIDSETVKPTAHSPNKERAGPVAPRKRSRFQCNAMTETDVIILVDGSWSIGRNNFRLIRDFLVGLLAPFHIAPDHIRIGLSQYSGEPRTEWNLSTYHAKEEVLEAVKNLRYKRGNTFTGLALTHVKEKILWSEAGARPGANKMLILLTDGKSQDDANPAAQSLKNAGIEIFAIGVKNADETELRLIASDPPELTVYNVLDFPLLTSLLPQLTRALCSRIKDRRKVEGPDRPAKASPVSRASHPSPTNLVVSEVTPWSLRLSWTLLVQEVEKYRIVYYPSQGGTSREVILGGTSSTVLLLSLSSQTEYLISVFPIFSNGVGEGLRGIASTAPLPPPSSLRVYDVRHDTLRVGWQPADGATQYLVLCSPASDGLEQDAREVKVVDTELLLAGLSASTEYLVTVYALYGEEASEPISIQGMTLKVPSPVDLKVTPISGDSVAVTWKAAATDVSVYQIKWIPLSGGKPSELSVAGMQERAILVGLKTNTDYQISILAHYQDGAQSDAVSIRHRTGSPMLSETSIGHHPPTNLQIVPETPISLHIHWDPPDNHVQHYRLTYSSSTGRQQTQTLIVSGRSTSVVVKPLIPDTLYQLTLSAIYDTGESAVISATARTLVLHVTDVTVYEAEQSNLCVRWKPRAGATAHRVVIQAFKDGRQKEEILSPKSHHHCFSDLEPESTYKISVYPQHQGVEGKASTVIHFTAAGSAEVPPAQGFVPPRTNVCPPLGTSEEDPRRGVDMMAAFGLVEKEYSSIDGVAMEPFIFSGTRTYTLHEDIQLTRPTREIHPDGIPTDYTISLLLRLLPRTSKEPFAVWQMVDEDLQPLLGLVLHPKKKFFTYFYRDYRTDLQEITFDQQEVKKIFYGSFHKVHVAVSYHTITLHIDCQKVSTKPMDRVSRVSSQGFEMLGKLVATRGPSSRSAAFQLQSFQIICSSLWPEEDQCCDLPALRNEDTCPALVSSCTCTSEIHGPPGPSGPPGSSGAQGLKGEQGDPGPQGEPGPPGQSEVEGPGGRMGSPGLRGITDKSSEGAAGLKGDKGDVGNPGLQGPPGPQGSPGREGSLGLKGTQGLDGMSGSPGPPGFPGIPGTRGRPGQRGLVGNVGPTGLPGTKGERGDKGEAQSATAIYQMVSEACERLIQAHLLKLNMFLDTHERPAVPVMEEKLMPGEPGIPGQPGLSSAKRDARKDGAPGEAGTNGYSGERGRPGTKGEKGSPEPSSQGPRRPRGRTGPSGEEVLGNLGPKGSPGISGLPGVPSPSGQPGEPGLPGGCDISGCRRARAGGASDFDFIP</sequence>
<dbReference type="InterPro" id="IPR003961">
    <property type="entry name" value="FN3_dom"/>
</dbReference>
<feature type="compositionally biased region" description="Low complexity" evidence="7">
    <location>
        <begin position="1387"/>
        <end position="1407"/>
    </location>
</feature>
<feature type="region of interest" description="Disordered" evidence="7">
    <location>
        <begin position="405"/>
        <end position="427"/>
    </location>
</feature>
<dbReference type="FunFam" id="2.60.40.10:FF:000444">
    <property type="entry name" value="Collagen alpha-1(XIV) chain isoform X2"/>
    <property type="match status" value="1"/>
</dbReference>
<dbReference type="InterPro" id="IPR048287">
    <property type="entry name" value="TSPN-like_N"/>
</dbReference>
<feature type="domain" description="Fibronectin type-III" evidence="10">
    <location>
        <begin position="517"/>
        <end position="608"/>
    </location>
</feature>
<dbReference type="PRINTS" id="PR00453">
    <property type="entry name" value="VWFADOMAIN"/>
</dbReference>
<dbReference type="Gene3D" id="2.60.40.10">
    <property type="entry name" value="Immunoglobulins"/>
    <property type="match status" value="6"/>
</dbReference>
<dbReference type="SUPFAM" id="SSF49899">
    <property type="entry name" value="Concanavalin A-like lectins/glucanases"/>
    <property type="match status" value="1"/>
</dbReference>
<keyword evidence="6" id="KW-0325">Glycoprotein</keyword>
<dbReference type="FunFam" id="3.40.50.410:FF:000001">
    <property type="entry name" value="Collagen, type XII, alpha 1"/>
    <property type="match status" value="1"/>
</dbReference>
<dbReference type="SUPFAM" id="SSF53300">
    <property type="entry name" value="vWA-like"/>
    <property type="match status" value="1"/>
</dbReference>
<dbReference type="InterPro" id="IPR050991">
    <property type="entry name" value="ECM_Regulatory_Proteins"/>
</dbReference>